<dbReference type="EMBL" id="CP007142">
    <property type="protein sequence ID" value="AJQ94038.1"/>
    <property type="molecule type" value="Genomic_DNA"/>
</dbReference>
<evidence type="ECO:0000313" key="2">
    <source>
        <dbReference type="Proteomes" id="UP000032266"/>
    </source>
</evidence>
<dbReference type="RefSeq" id="WP_044616652.1">
    <property type="nucleotide sequence ID" value="NZ_CP007142.1"/>
</dbReference>
<dbReference type="HOGENOM" id="CLU_179399_2_1_6"/>
<proteinExistence type="predicted"/>
<dbReference type="STRING" id="1445510.YC6258_01994"/>
<accession>A0A0C5VKX5</accession>
<sequence>MIGSVLSTGVAGIQTGLTNAEQAGQKIAEANIPEKPVNVEEALSDLTSAQNQVQASAKVVEAGSQTIGSIVDIKV</sequence>
<name>A0A0C5VKX5_9GAMM</name>
<keyword evidence="2" id="KW-1185">Reference proteome</keyword>
<dbReference type="AlphaFoldDB" id="A0A0C5VKX5"/>
<gene>
    <name evidence="1" type="ORF">YC6258_01994</name>
</gene>
<dbReference type="OrthoDB" id="5705747at2"/>
<dbReference type="KEGG" id="gsn:YC6258_01994"/>
<organism evidence="1 2">
    <name type="scientific">Gynuella sunshinyii YC6258</name>
    <dbReference type="NCBI Taxonomy" id="1445510"/>
    <lineage>
        <taxon>Bacteria</taxon>
        <taxon>Pseudomonadati</taxon>
        <taxon>Pseudomonadota</taxon>
        <taxon>Gammaproteobacteria</taxon>
        <taxon>Oceanospirillales</taxon>
        <taxon>Saccharospirillaceae</taxon>
        <taxon>Gynuella</taxon>
    </lineage>
</organism>
<protein>
    <submittedName>
        <fullName evidence="1">Uncharacterized protein</fullName>
    </submittedName>
</protein>
<reference evidence="1 2" key="1">
    <citation type="submission" date="2014-01" db="EMBL/GenBank/DDBJ databases">
        <title>Full genme sequencing of cellulolytic bacterium Gynuella sunshinyii YC6258T gen. nov., sp. nov.</title>
        <authorList>
            <person name="Khan H."/>
            <person name="Chung E.J."/>
            <person name="Chung Y.R."/>
        </authorList>
    </citation>
    <scope>NUCLEOTIDE SEQUENCE [LARGE SCALE GENOMIC DNA]</scope>
    <source>
        <strain evidence="1 2">YC6258</strain>
    </source>
</reference>
<dbReference type="Proteomes" id="UP000032266">
    <property type="component" value="Chromosome"/>
</dbReference>
<evidence type="ECO:0000313" key="1">
    <source>
        <dbReference type="EMBL" id="AJQ94038.1"/>
    </source>
</evidence>